<dbReference type="SUPFAM" id="SSF48295">
    <property type="entry name" value="TrpR-like"/>
    <property type="match status" value="1"/>
</dbReference>
<protein>
    <recommendedName>
        <fullName evidence="3">DUF1153 domain-containing protein</fullName>
    </recommendedName>
</protein>
<dbReference type="InterPro" id="IPR009534">
    <property type="entry name" value="DUF1153"/>
</dbReference>
<reference evidence="1 2" key="1">
    <citation type="journal article" date="2015" name="Genome Announc.">
        <title>Complete Genome Sequence of Polypropylene Glycol- and Polyethylene Glycol-Degrading Sphingopyxis macrogoltabida Strain EY-1.</title>
        <authorList>
            <person name="Ohtsubo Y."/>
            <person name="Nagata Y."/>
            <person name="Numata M."/>
            <person name="Tsuchikane K."/>
            <person name="Hosoyama A."/>
            <person name="Yamazoe A."/>
            <person name="Tsuda M."/>
            <person name="Fujita N."/>
            <person name="Kawai F."/>
        </authorList>
    </citation>
    <scope>NUCLEOTIDE SEQUENCE [LARGE SCALE GENOMIC DNA]</scope>
    <source>
        <strain evidence="1 2">EY-1</strain>
    </source>
</reference>
<dbReference type="RefSeq" id="WP_054587368.1">
    <property type="nucleotide sequence ID" value="NZ_CP012700.1"/>
</dbReference>
<sequence length="100" mass="11496">MLENQKIRPAAVIGPHGEELTLDNLPPPETTRWVSRRKAQVVAAIEGGLITSEEACARYRMSREELANWQRLFDRIGVPGLRTTRIQHYREQFPDRLLSS</sequence>
<dbReference type="OrthoDB" id="9796775at2"/>
<name>A0A0N9V730_SPHMC</name>
<dbReference type="PATRIC" id="fig|33050.5.peg.1300"/>
<dbReference type="Pfam" id="PF06627">
    <property type="entry name" value="DUF1153"/>
    <property type="match status" value="1"/>
</dbReference>
<dbReference type="Proteomes" id="UP000058074">
    <property type="component" value="Chromosome"/>
</dbReference>
<dbReference type="Gene3D" id="1.10.10.10">
    <property type="entry name" value="Winged helix-like DNA-binding domain superfamily/Winged helix DNA-binding domain"/>
    <property type="match status" value="1"/>
</dbReference>
<proteinExistence type="predicted"/>
<gene>
    <name evidence="1" type="ORF">AN936_06235</name>
</gene>
<dbReference type="EMBL" id="CP012700">
    <property type="protein sequence ID" value="ALH79978.1"/>
    <property type="molecule type" value="Genomic_DNA"/>
</dbReference>
<accession>A0A0N9V730</accession>
<evidence type="ECO:0000313" key="2">
    <source>
        <dbReference type="Proteomes" id="UP000058074"/>
    </source>
</evidence>
<evidence type="ECO:0008006" key="3">
    <source>
        <dbReference type="Google" id="ProtNLM"/>
    </source>
</evidence>
<dbReference type="KEGG" id="smag:AN936_06235"/>
<dbReference type="InterPro" id="IPR010921">
    <property type="entry name" value="Trp_repressor/repl_initiator"/>
</dbReference>
<organism evidence="1 2">
    <name type="scientific">Sphingopyxis macrogoltabida</name>
    <name type="common">Sphingomonas macrogoltabidus</name>
    <dbReference type="NCBI Taxonomy" id="33050"/>
    <lineage>
        <taxon>Bacteria</taxon>
        <taxon>Pseudomonadati</taxon>
        <taxon>Pseudomonadota</taxon>
        <taxon>Alphaproteobacteria</taxon>
        <taxon>Sphingomonadales</taxon>
        <taxon>Sphingomonadaceae</taxon>
        <taxon>Sphingopyxis</taxon>
    </lineage>
</organism>
<dbReference type="GO" id="GO:0043565">
    <property type="term" value="F:sequence-specific DNA binding"/>
    <property type="evidence" value="ECO:0007669"/>
    <property type="project" value="InterPro"/>
</dbReference>
<dbReference type="AlphaFoldDB" id="A0A0N9V730"/>
<dbReference type="InterPro" id="IPR036388">
    <property type="entry name" value="WH-like_DNA-bd_sf"/>
</dbReference>
<evidence type="ECO:0000313" key="1">
    <source>
        <dbReference type="EMBL" id="ALH79978.1"/>
    </source>
</evidence>